<dbReference type="CDD" id="cd00303">
    <property type="entry name" value="retropepsin_like"/>
    <property type="match status" value="1"/>
</dbReference>
<dbReference type="EMBL" id="OZ034820">
    <property type="protein sequence ID" value="CAL1400308.1"/>
    <property type="molecule type" value="Genomic_DNA"/>
</dbReference>
<keyword evidence="2" id="KW-1185">Reference proteome</keyword>
<dbReference type="InterPro" id="IPR021109">
    <property type="entry name" value="Peptidase_aspartic_dom_sf"/>
</dbReference>
<dbReference type="PANTHER" id="PTHR35046">
    <property type="entry name" value="ZINC KNUCKLE (CCHC-TYPE) FAMILY PROTEIN"/>
    <property type="match status" value="1"/>
</dbReference>
<evidence type="ECO:0000313" key="1">
    <source>
        <dbReference type="EMBL" id="CAL1400308.1"/>
    </source>
</evidence>
<proteinExistence type="predicted"/>
<dbReference type="Proteomes" id="UP001497516">
    <property type="component" value="Chromosome 7"/>
</dbReference>
<dbReference type="PANTHER" id="PTHR35046:SF9">
    <property type="entry name" value="RNA-DIRECTED DNA POLYMERASE"/>
    <property type="match status" value="1"/>
</dbReference>
<dbReference type="AlphaFoldDB" id="A0AAV2FPP4"/>
<dbReference type="Gene3D" id="2.40.70.10">
    <property type="entry name" value="Acid Proteases"/>
    <property type="match status" value="1"/>
</dbReference>
<evidence type="ECO:0000313" key="2">
    <source>
        <dbReference type="Proteomes" id="UP001497516"/>
    </source>
</evidence>
<organism evidence="1 2">
    <name type="scientific">Linum trigynum</name>
    <dbReference type="NCBI Taxonomy" id="586398"/>
    <lineage>
        <taxon>Eukaryota</taxon>
        <taxon>Viridiplantae</taxon>
        <taxon>Streptophyta</taxon>
        <taxon>Embryophyta</taxon>
        <taxon>Tracheophyta</taxon>
        <taxon>Spermatophyta</taxon>
        <taxon>Magnoliopsida</taxon>
        <taxon>eudicotyledons</taxon>
        <taxon>Gunneridae</taxon>
        <taxon>Pentapetalae</taxon>
        <taxon>rosids</taxon>
        <taxon>fabids</taxon>
        <taxon>Malpighiales</taxon>
        <taxon>Linaceae</taxon>
        <taxon>Linum</taxon>
    </lineage>
</organism>
<reference evidence="1 2" key="1">
    <citation type="submission" date="2024-04" db="EMBL/GenBank/DDBJ databases">
        <authorList>
            <person name="Fracassetti M."/>
        </authorList>
    </citation>
    <scope>NUCLEOTIDE SEQUENCE [LARGE SCALE GENOMIC DNA]</scope>
</reference>
<protein>
    <submittedName>
        <fullName evidence="1">Uncharacterized protein</fullName>
    </submittedName>
</protein>
<name>A0AAV2FPP4_9ROSI</name>
<accession>A0AAV2FPP4</accession>
<gene>
    <name evidence="1" type="ORF">LTRI10_LOCUS40445</name>
</gene>
<sequence length="763" mass="86212">MENSLRAKELVKGSKEEQQARFCGKEKSPTVVIKHRESDEQRDNLFHSRCFIDGKLVSLVIDGGSCENIVSLDAVNKLGLKTQRHPQPYQLSWINEHGTINVTKQVLVRFNLGQYEDEVLCDVAPMQTAHLLLGRPWQFDRKVTHEGWTNYYKFQHQGKKFVLKPLSPDDVYNDQRQMEEKRNTGKASRAQMWVQRHMGFNFMSFRKHQKAVPELEPAACNELCLSPEKQSYEASSHADDEEAKMELDAANYALLEVEERSKKRGEGRGQSDDGRIVSATRAVELPILAAKQRKREGQLVGLIGEVASKSNNAETFSMASGSSPLEKKQTNSSVLQNQSRAQTPLQTLKHEQTTSEWVGKIGPDSSKLPNTESFHNVHGTYISLQFDPKSFQSTTPNSEIFTRKFGEAKEESIGEIGSESNEKETMGNFGKVQVSSSNDPLEEGKPKSQTHNFCLGSPDSGFSSSETGIFKSSGGGKLLDDDWRRFRDYRCTGVAVIDCWDRYESILCNELDRGGLGTKSPNLELSPEFLPAPDSANCWPESVSLSNSILGQIFFVVWVECEPWSPTKRLEQIECELEAAIVMPKIVFAQPTFDPIWDQFCEWFEQTKDKVLRATLFQEGGPDMIPNCPPFTSQLFDKEAIKVGKKKGRIWLCQNPCSGYILWRHGSLNWLGGNSILRVCFSDKVTIFLMVCFMDPEDVIKVVFQVLKVATSKLENCQKMAKAGNCFVKSTLELSSRSMDPIRDQRLLQHQTRYVFEQREGIG</sequence>